<dbReference type="GO" id="GO:0017101">
    <property type="term" value="C:aminoacyl-tRNA synthetase multienzyme complex"/>
    <property type="evidence" value="ECO:0007669"/>
    <property type="project" value="TreeGrafter"/>
</dbReference>
<evidence type="ECO:0000313" key="33">
    <source>
        <dbReference type="Proteomes" id="UP000821853"/>
    </source>
</evidence>
<evidence type="ECO:0000256" key="3">
    <source>
        <dbReference type="ARBA" id="ARBA00004906"/>
    </source>
</evidence>
<keyword evidence="9" id="KW-0507">mRNA processing</keyword>
<dbReference type="InterPro" id="IPR001412">
    <property type="entry name" value="aa-tRNA-synth_I_CS"/>
</dbReference>
<dbReference type="NCBIfam" id="TIGR00440">
    <property type="entry name" value="glnS"/>
    <property type="match status" value="1"/>
</dbReference>
<dbReference type="InterPro" id="IPR003613">
    <property type="entry name" value="Ubox_domain"/>
</dbReference>
<gene>
    <name evidence="32" type="ORF">HPB48_020658</name>
</gene>
<dbReference type="InterPro" id="IPR049437">
    <property type="entry name" value="tRNA-synt_1c_C2"/>
</dbReference>
<dbReference type="InterPro" id="IPR002130">
    <property type="entry name" value="Cyclophilin-type_PPIase_dom"/>
</dbReference>
<dbReference type="InterPro" id="IPR007639">
    <property type="entry name" value="Gln-tRNA-synth_Ib_RNA-bd_N"/>
</dbReference>
<dbReference type="GO" id="GO:0061630">
    <property type="term" value="F:ubiquitin protein ligase activity"/>
    <property type="evidence" value="ECO:0007669"/>
    <property type="project" value="UniProtKB-EC"/>
</dbReference>
<evidence type="ECO:0000256" key="18">
    <source>
        <dbReference type="ARBA" id="ARBA00023054"/>
    </source>
</evidence>
<dbReference type="InterPro" id="IPR014729">
    <property type="entry name" value="Rossmann-like_a/b/a_fold"/>
</dbReference>
<dbReference type="Pfam" id="PF03950">
    <property type="entry name" value="tRNA-synt_1c_C"/>
    <property type="match status" value="1"/>
</dbReference>
<feature type="domain" description="PPIase cyclophilin-type" evidence="30">
    <location>
        <begin position="974"/>
        <end position="1117"/>
    </location>
</feature>
<organism evidence="32 33">
    <name type="scientific">Haemaphysalis longicornis</name>
    <name type="common">Bush tick</name>
    <dbReference type="NCBI Taxonomy" id="44386"/>
    <lineage>
        <taxon>Eukaryota</taxon>
        <taxon>Metazoa</taxon>
        <taxon>Ecdysozoa</taxon>
        <taxon>Arthropoda</taxon>
        <taxon>Chelicerata</taxon>
        <taxon>Arachnida</taxon>
        <taxon>Acari</taxon>
        <taxon>Parasitiformes</taxon>
        <taxon>Ixodida</taxon>
        <taxon>Ixodoidea</taxon>
        <taxon>Ixodidae</taxon>
        <taxon>Haemaphysalinae</taxon>
        <taxon>Haemaphysalis</taxon>
    </lineage>
</organism>
<keyword evidence="33" id="KW-1185">Reference proteome</keyword>
<evidence type="ECO:0000256" key="19">
    <source>
        <dbReference type="ARBA" id="ARBA00023146"/>
    </source>
</evidence>
<dbReference type="InterPro" id="IPR020059">
    <property type="entry name" value="Glu/Gln-tRNA-synth_Ib_codon-bd"/>
</dbReference>
<dbReference type="Gene3D" id="3.40.50.620">
    <property type="entry name" value="HUPs"/>
    <property type="match status" value="1"/>
</dbReference>
<dbReference type="Gene3D" id="2.40.240.10">
    <property type="entry name" value="Ribosomal Protein L25, Chain P"/>
    <property type="match status" value="1"/>
</dbReference>
<proteinExistence type="inferred from homology"/>
<dbReference type="PRINTS" id="PR00153">
    <property type="entry name" value="CSAPPISMRASE"/>
</dbReference>
<feature type="transmembrane region" description="Helical" evidence="29">
    <location>
        <begin position="1253"/>
        <end position="1276"/>
    </location>
</feature>
<dbReference type="PROSITE" id="PS00178">
    <property type="entry name" value="AA_TRNA_LIGASE_I"/>
    <property type="match status" value="1"/>
</dbReference>
<dbReference type="PANTHER" id="PTHR43097">
    <property type="entry name" value="GLUTAMINE-TRNA LIGASE"/>
    <property type="match status" value="1"/>
</dbReference>
<dbReference type="GO" id="GO:0016567">
    <property type="term" value="P:protein ubiquitination"/>
    <property type="evidence" value="ECO:0007669"/>
    <property type="project" value="InterPro"/>
</dbReference>
<dbReference type="FunFam" id="2.40.100.10:FF:000018">
    <property type="entry name" value="Peptidyl-prolyl cis-trans isomerase-like 2"/>
    <property type="match status" value="1"/>
</dbReference>
<dbReference type="GO" id="GO:0008380">
    <property type="term" value="P:RNA splicing"/>
    <property type="evidence" value="ECO:0007669"/>
    <property type="project" value="UniProtKB-KW"/>
</dbReference>
<dbReference type="SUPFAM" id="SSF50715">
    <property type="entry name" value="Ribosomal protein L25-like"/>
    <property type="match status" value="1"/>
</dbReference>
<feature type="region of interest" description="Disordered" evidence="28">
    <location>
        <begin position="108"/>
        <end position="143"/>
    </location>
</feature>
<dbReference type="GO" id="GO:0005524">
    <property type="term" value="F:ATP binding"/>
    <property type="evidence" value="ECO:0007669"/>
    <property type="project" value="UniProtKB-KW"/>
</dbReference>
<dbReference type="Pfam" id="PF04558">
    <property type="entry name" value="tRNA_synt_1c_R1"/>
    <property type="match status" value="1"/>
</dbReference>
<comment type="caution">
    <text evidence="32">The sequence shown here is derived from an EMBL/GenBank/DDBJ whole genome shotgun (WGS) entry which is preliminary data.</text>
</comment>
<comment type="subunit">
    <text evidence="24">Component of the minor spliceosome, which splices U12-type introns. Within this complex, interacts with PRPF8/PRP8, EFTUD2/SNU114 and PLRG1. Interacts with isoform 2 of BSG. Interacts (via the PPIase cyclophilin-type domain) with CRNKL1; they may form a trimeric complex with HSP90.</text>
</comment>
<dbReference type="CDD" id="cd00807">
    <property type="entry name" value="GlnRS_core"/>
    <property type="match status" value="1"/>
</dbReference>
<evidence type="ECO:0000256" key="5">
    <source>
        <dbReference type="ARBA" id="ARBA00012483"/>
    </source>
</evidence>
<feature type="transmembrane region" description="Helical" evidence="29">
    <location>
        <begin position="1313"/>
        <end position="1332"/>
    </location>
</feature>
<dbReference type="EMBL" id="JABSTR010000002">
    <property type="protein sequence ID" value="KAH9364017.1"/>
    <property type="molecule type" value="Genomic_DNA"/>
</dbReference>
<keyword evidence="29" id="KW-1133">Transmembrane helix</keyword>
<dbReference type="PROSITE" id="PS00170">
    <property type="entry name" value="CSA_PPIASE_1"/>
    <property type="match status" value="1"/>
</dbReference>
<keyword evidence="13" id="KW-0833">Ubl conjugation pathway</keyword>
<evidence type="ECO:0000256" key="20">
    <source>
        <dbReference type="ARBA" id="ARBA00023187"/>
    </source>
</evidence>
<comment type="similarity">
    <text evidence="4">Belongs to the cyclophilin-type PPIase family. PPIL2 subfamily.</text>
</comment>
<evidence type="ECO:0000256" key="10">
    <source>
        <dbReference type="ARBA" id="ARBA00022679"/>
    </source>
</evidence>
<dbReference type="FunFam" id="2.40.240.10:FF:000006">
    <property type="entry name" value="Putative glutamine--tRNA ligase"/>
    <property type="match status" value="1"/>
</dbReference>
<dbReference type="GO" id="GO:0006425">
    <property type="term" value="P:glutaminyl-tRNA aminoacylation"/>
    <property type="evidence" value="ECO:0007669"/>
    <property type="project" value="InterPro"/>
</dbReference>
<dbReference type="PANTHER" id="PTHR43097:SF4">
    <property type="entry name" value="GLUTAMINE--TRNA LIGASE"/>
    <property type="match status" value="1"/>
</dbReference>
<dbReference type="Pfam" id="PF00749">
    <property type="entry name" value="tRNA-synt_1c"/>
    <property type="match status" value="1"/>
</dbReference>
<dbReference type="GO" id="GO:0006457">
    <property type="term" value="P:protein folding"/>
    <property type="evidence" value="ECO:0007669"/>
    <property type="project" value="InterPro"/>
</dbReference>
<evidence type="ECO:0000256" key="24">
    <source>
        <dbReference type="ARBA" id="ARBA00061807"/>
    </source>
</evidence>
<evidence type="ECO:0000256" key="13">
    <source>
        <dbReference type="ARBA" id="ARBA00022786"/>
    </source>
</evidence>
<dbReference type="Pfam" id="PF04641">
    <property type="entry name" value="Rtf2"/>
    <property type="match status" value="1"/>
</dbReference>
<feature type="transmembrane region" description="Helical" evidence="29">
    <location>
        <begin position="1368"/>
        <end position="1385"/>
    </location>
</feature>
<dbReference type="CDD" id="cd16663">
    <property type="entry name" value="RING-Ubox_PPIL2"/>
    <property type="match status" value="1"/>
</dbReference>
<dbReference type="InterPro" id="IPR042559">
    <property type="entry name" value="Gln-tRNA-synth_Ib_RNA-bd_N_2"/>
</dbReference>
<evidence type="ECO:0000256" key="9">
    <source>
        <dbReference type="ARBA" id="ARBA00022664"/>
    </source>
</evidence>
<evidence type="ECO:0000256" key="2">
    <source>
        <dbReference type="ARBA" id="ARBA00004123"/>
    </source>
</evidence>
<dbReference type="InterPro" id="IPR020892">
    <property type="entry name" value="Cyclophilin-type_PPIase_CS"/>
</dbReference>
<dbReference type="InterPro" id="IPR026951">
    <property type="entry name" value="PPIL2_U-box_dom"/>
</dbReference>
<dbReference type="EC" id="6.1.1.18" evidence="6"/>
<dbReference type="InterPro" id="IPR007638">
    <property type="entry name" value="Gln-tRNA-synth_Ib_RNA-bd_2"/>
</dbReference>
<evidence type="ECO:0000256" key="26">
    <source>
        <dbReference type="ARBA" id="ARBA00078275"/>
    </source>
</evidence>
<keyword evidence="18" id="KW-0175">Coiled coil</keyword>
<evidence type="ECO:0000256" key="21">
    <source>
        <dbReference type="ARBA" id="ARBA00023242"/>
    </source>
</evidence>
<keyword evidence="14" id="KW-0067">ATP-binding</keyword>
<dbReference type="Gene3D" id="2.40.100.10">
    <property type="entry name" value="Cyclophilin-like"/>
    <property type="match status" value="1"/>
</dbReference>
<keyword evidence="19" id="KW-0030">Aminoacyl-tRNA synthetase</keyword>
<keyword evidence="29" id="KW-0812">Transmembrane</keyword>
<dbReference type="PROSITE" id="PS51698">
    <property type="entry name" value="U_BOX"/>
    <property type="match status" value="1"/>
</dbReference>
<dbReference type="InterPro" id="IPR020056">
    <property type="entry name" value="Rbsml_bL25/Gln-tRNA_synth_N"/>
</dbReference>
<dbReference type="VEuPathDB" id="VectorBase:HLOH_056509"/>
<dbReference type="Gene3D" id="1.10.10.2420">
    <property type="match status" value="1"/>
</dbReference>
<dbReference type="InterPro" id="IPR004514">
    <property type="entry name" value="Gln-tRNA-synth"/>
</dbReference>
<dbReference type="Proteomes" id="UP000821853">
    <property type="component" value="Chromosome 10"/>
</dbReference>
<evidence type="ECO:0000256" key="23">
    <source>
        <dbReference type="ARBA" id="ARBA00059251"/>
    </source>
</evidence>
<feature type="compositionally biased region" description="Polar residues" evidence="28">
    <location>
        <begin position="131"/>
        <end position="143"/>
    </location>
</feature>
<evidence type="ECO:0000256" key="12">
    <source>
        <dbReference type="ARBA" id="ARBA00022741"/>
    </source>
</evidence>
<evidence type="ECO:0000259" key="30">
    <source>
        <dbReference type="PROSITE" id="PS50072"/>
    </source>
</evidence>
<sequence length="1508" mass="169395">MVTWLSPTSNTTPKRYQFNMGILLAAMDYLLMHPEPPLDVPAFVVSGIEKAVEEVIANHREQLTEKRYQFNMGILLGEARSKLPFADGKSICNEVDLQVLHLLGPKSDSDLQKAARPKTKGGKDRVKNSPRDTASMNQQSIEEGSVTRSLAPILCTGGNLADGLAVEPGASTMEELFRTKVHFHKPGENHKTEGYVVTRTTMAHLKNHLKVTGGKVRTRFPPEPNGILHIGHAKAINVNFGYAKAHGGVCFLRYDDTNPEKEEERFFAGIQDMVQWLGYEPYKVTHASDYFDDLFVLAVRLIQEGLAYVCHQSAEELKGFNPPPSPYRDRPVVESLRLFEDMRMGKFAEGEVTLRMRVTLEEGKQDPVAYRVRFVPHPRTGDKWCIYPTYDFTHCLCDSLEHITHSLCTKEFQSRRSSYYWLCNAVDVYCPVQWEYGRLNLNYTVVSKRKIAKLIEHGVVRDWDDPRLYTLTALRRRGFPPEAINNFCAKLGLTGSLSAVDPQLLEACVRDSLNLTAPRVMCVVEPLKVTIANFPHGNAEVPVTVPDFPAFPERGSHTVTLARVVYIEEADFREVADKGFRRLTPNQPVGLRHTGLVISLSKVIKDNEGNVRELEVTCQKAEEAEKPRAFVHWVSKPVKCEVRLYDRLFFHKNPEDMTEVPGGYLCDCNYDAMTVAMTAQTGAQLLILTNSSLSGSAISASTKTPPPRSKMGKRQHQKDKLYLTTTEWSTIYGGRRATTARQHGGGSEFKRLPFDHCALSLQPFEHPLCTPEGIIYDIMNIVPFIKKYGIDPASGKPIEAKKLIRLNFTKNADGKYHCPVLYKVFNENSHIVAIKTTGNVFSYEAVDQLNLRAKSYKDLLTDEPFTKQDIITLQDPGDLEKFNLSRFHHLKHNLKVLDPEEERLKSDPKYTLRKMNAETRTILDTLDKEYKPPTSDSADKVVKKADKFNAAHYSTGAVAASFTSTVMELQTTHGNLNFELHCDAVSKTCENFMGLCKKGYYDNTKFHRSIRHFMIQGGDPTGTGKGGESLWGKPFKDEFKPNLVHQGRGVLSMANEGFNTNKSQFFITYRSCRHLDSRHSVFGKLVGGLDALNTIEAVETDNKDRPIEDIVILKAVVFVDPFEEVDEELKKKRQEEEVKKRQEADELAGKEQQKAKKVLKEYHKGVGKYIDPETSKAASDEAPAEVPEKKSVLFLKYTWHELLLLFCNVVNVLTQLGMGIPLLIESAQEILALPINATASNQALLPVQPYDPFAFDLIALFTVGFGAWFGVSGILLEHEYDIVLHLACMILASVYGVTEFFVCGDGGHDGMLVLYRALVGAALTSISVILATKSVFHPTWTEFVLVGVSEGMIGMYKKFCKFLTLLKLEFLSYSIFGVLVLNAGVNSTRWQFTTMAIIIAYSLVLWCIGSLAVRKEQVALVYTYVALSMLAPLFLPLEISARFPNRPIQIEDLPILHLVAGAFCIIMRVYLHIELLHVFKNFNCGLINQAFLGLLTPETTGLLSGRRH</sequence>
<evidence type="ECO:0000256" key="14">
    <source>
        <dbReference type="ARBA" id="ARBA00022840"/>
    </source>
</evidence>
<feature type="domain" description="U-box" evidence="31">
    <location>
        <begin position="750"/>
        <end position="823"/>
    </location>
</feature>
<dbReference type="InterPro" id="IPR029000">
    <property type="entry name" value="Cyclophilin-like_dom_sf"/>
</dbReference>
<evidence type="ECO:0000256" key="22">
    <source>
        <dbReference type="ARBA" id="ARBA00048270"/>
    </source>
</evidence>
<feature type="region of interest" description="Disordered" evidence="28">
    <location>
        <begin position="1132"/>
        <end position="1151"/>
    </location>
</feature>
<keyword evidence="16" id="KW-0648">Protein biosynthesis</keyword>
<dbReference type="InterPro" id="IPR011035">
    <property type="entry name" value="Ribosomal_bL25/Gln-tRNA_synth"/>
</dbReference>
<keyword evidence="12" id="KW-0547">Nucleotide-binding</keyword>
<keyword evidence="21" id="KW-0539">Nucleus</keyword>
<dbReference type="FunFam" id="3.40.50.620:FF:000049">
    <property type="entry name" value="Probable glutamine--tRNA ligase"/>
    <property type="match status" value="1"/>
</dbReference>
<comment type="catalytic activity">
    <reaction evidence="22">
        <text>tRNA(Gln) + L-glutamine + ATP = L-glutaminyl-tRNA(Gln) + AMP + diphosphate</text>
        <dbReference type="Rhea" id="RHEA:20121"/>
        <dbReference type="Rhea" id="RHEA-COMP:9662"/>
        <dbReference type="Rhea" id="RHEA-COMP:9681"/>
        <dbReference type="ChEBI" id="CHEBI:30616"/>
        <dbReference type="ChEBI" id="CHEBI:33019"/>
        <dbReference type="ChEBI" id="CHEBI:58359"/>
        <dbReference type="ChEBI" id="CHEBI:78442"/>
        <dbReference type="ChEBI" id="CHEBI:78521"/>
        <dbReference type="ChEBI" id="CHEBI:456215"/>
        <dbReference type="EC" id="6.1.1.18"/>
    </reaction>
</comment>
<feature type="transmembrane region" description="Helical" evidence="29">
    <location>
        <begin position="1391"/>
        <end position="1411"/>
    </location>
</feature>
<evidence type="ECO:0000256" key="11">
    <source>
        <dbReference type="ARBA" id="ARBA00022728"/>
    </source>
</evidence>
<dbReference type="GO" id="GO:0006397">
    <property type="term" value="P:mRNA processing"/>
    <property type="evidence" value="ECO:0007669"/>
    <property type="project" value="UniProtKB-KW"/>
</dbReference>
<evidence type="ECO:0000256" key="4">
    <source>
        <dbReference type="ARBA" id="ARBA00007930"/>
    </source>
</evidence>
<dbReference type="SUPFAM" id="SSF57850">
    <property type="entry name" value="RING/U-box"/>
    <property type="match status" value="1"/>
</dbReference>
<dbReference type="GO" id="GO:0004819">
    <property type="term" value="F:glutamine-tRNA ligase activity"/>
    <property type="evidence" value="ECO:0007669"/>
    <property type="project" value="UniProtKB-EC"/>
</dbReference>
<comment type="subcellular location">
    <subcellularLocation>
        <location evidence="2">Nucleus</location>
    </subcellularLocation>
</comment>
<feature type="region of interest" description="Disordered" evidence="28">
    <location>
        <begin position="696"/>
        <end position="716"/>
    </location>
</feature>
<evidence type="ECO:0000256" key="7">
    <source>
        <dbReference type="ARBA" id="ARBA00022499"/>
    </source>
</evidence>
<dbReference type="InterPro" id="IPR020058">
    <property type="entry name" value="Glu/Gln-tRNA-synth_Ib_cat-dom"/>
</dbReference>
<evidence type="ECO:0000256" key="17">
    <source>
        <dbReference type="ARBA" id="ARBA00022990"/>
    </source>
</evidence>
<dbReference type="Pfam" id="PF04557">
    <property type="entry name" value="tRNA_synt_1c_R2"/>
    <property type="match status" value="1"/>
</dbReference>
<protein>
    <recommendedName>
        <fullName evidence="25">RING-type E3 ubiquitin-protein ligase PPIL2</fullName>
        <ecNumber evidence="5">2.3.2.27</ecNumber>
        <ecNumber evidence="6">6.1.1.18</ecNumber>
    </recommendedName>
    <alternativeName>
        <fullName evidence="27">CYC4</fullName>
    </alternativeName>
    <alternativeName>
        <fullName evidence="26">Probable inactive peptidyl-prolyl cis-trans isomerase-like 2</fullName>
    </alternativeName>
</protein>
<dbReference type="InterPro" id="IPR013083">
    <property type="entry name" value="Znf_RING/FYVE/PHD"/>
</dbReference>
<evidence type="ECO:0000256" key="25">
    <source>
        <dbReference type="ARBA" id="ARBA00073734"/>
    </source>
</evidence>
<feature type="transmembrane region" description="Helical" evidence="29">
    <location>
        <begin position="1282"/>
        <end position="1301"/>
    </location>
</feature>
<reference evidence="32 33" key="1">
    <citation type="journal article" date="2020" name="Cell">
        <title>Large-Scale Comparative Analyses of Tick Genomes Elucidate Their Genetic Diversity and Vector Capacities.</title>
        <authorList>
            <consortium name="Tick Genome and Microbiome Consortium (TIGMIC)"/>
            <person name="Jia N."/>
            <person name="Wang J."/>
            <person name="Shi W."/>
            <person name="Du L."/>
            <person name="Sun Y."/>
            <person name="Zhan W."/>
            <person name="Jiang J.F."/>
            <person name="Wang Q."/>
            <person name="Zhang B."/>
            <person name="Ji P."/>
            <person name="Bell-Sakyi L."/>
            <person name="Cui X.M."/>
            <person name="Yuan T.T."/>
            <person name="Jiang B.G."/>
            <person name="Yang W.F."/>
            <person name="Lam T.T."/>
            <person name="Chang Q.C."/>
            <person name="Ding S.J."/>
            <person name="Wang X.J."/>
            <person name="Zhu J.G."/>
            <person name="Ruan X.D."/>
            <person name="Zhao L."/>
            <person name="Wei J.T."/>
            <person name="Ye R.Z."/>
            <person name="Que T.C."/>
            <person name="Du C.H."/>
            <person name="Zhou Y.H."/>
            <person name="Cheng J.X."/>
            <person name="Dai P.F."/>
            <person name="Guo W.B."/>
            <person name="Han X.H."/>
            <person name="Huang E.J."/>
            <person name="Li L.F."/>
            <person name="Wei W."/>
            <person name="Gao Y.C."/>
            <person name="Liu J.Z."/>
            <person name="Shao H.Z."/>
            <person name="Wang X."/>
            <person name="Wang C.C."/>
            <person name="Yang T.C."/>
            <person name="Huo Q.B."/>
            <person name="Li W."/>
            <person name="Chen H.Y."/>
            <person name="Chen S.E."/>
            <person name="Zhou L.G."/>
            <person name="Ni X.B."/>
            <person name="Tian J.H."/>
            <person name="Sheng Y."/>
            <person name="Liu T."/>
            <person name="Pan Y.S."/>
            <person name="Xia L.Y."/>
            <person name="Li J."/>
            <person name="Zhao F."/>
            <person name="Cao W.C."/>
        </authorList>
    </citation>
    <scope>NUCLEOTIDE SEQUENCE [LARGE SCALE GENOMIC DNA]</scope>
    <source>
        <strain evidence="32">HaeL-2018</strain>
    </source>
</reference>
<dbReference type="CDD" id="cd01923">
    <property type="entry name" value="cyclophilin_RING"/>
    <property type="match status" value="1"/>
</dbReference>
<evidence type="ECO:0000313" key="32">
    <source>
        <dbReference type="EMBL" id="KAH9364017.1"/>
    </source>
</evidence>
<evidence type="ECO:0000256" key="1">
    <source>
        <dbReference type="ARBA" id="ARBA00000900"/>
    </source>
</evidence>
<dbReference type="SUPFAM" id="SSF52374">
    <property type="entry name" value="Nucleotidylyl transferase"/>
    <property type="match status" value="1"/>
</dbReference>
<comment type="pathway">
    <text evidence="3">Protein modification; protein ubiquitination.</text>
</comment>
<evidence type="ECO:0000256" key="6">
    <source>
        <dbReference type="ARBA" id="ARBA00012836"/>
    </source>
</evidence>
<dbReference type="OrthoDB" id="10250478at2759"/>
<evidence type="ECO:0000259" key="31">
    <source>
        <dbReference type="PROSITE" id="PS51698"/>
    </source>
</evidence>
<dbReference type="InterPro" id="IPR050132">
    <property type="entry name" value="Gln/Glu-tRNA_Ligase"/>
</dbReference>
<evidence type="ECO:0000256" key="28">
    <source>
        <dbReference type="SAM" id="MobiDB-lite"/>
    </source>
</evidence>
<dbReference type="SUPFAM" id="SSF50891">
    <property type="entry name" value="Cyclophilin-like"/>
    <property type="match status" value="1"/>
</dbReference>
<dbReference type="GO" id="GO:0005829">
    <property type="term" value="C:cytosol"/>
    <property type="evidence" value="ECO:0007669"/>
    <property type="project" value="TreeGrafter"/>
</dbReference>
<evidence type="ECO:0000256" key="29">
    <source>
        <dbReference type="SAM" id="Phobius"/>
    </source>
</evidence>
<evidence type="ECO:0000256" key="16">
    <source>
        <dbReference type="ARBA" id="ARBA00022917"/>
    </source>
</evidence>
<evidence type="ECO:0000256" key="8">
    <source>
        <dbReference type="ARBA" id="ARBA00022598"/>
    </source>
</evidence>
<dbReference type="EC" id="2.3.2.27" evidence="5"/>
<evidence type="ECO:0000256" key="27">
    <source>
        <dbReference type="ARBA" id="ARBA00079124"/>
    </source>
</evidence>
<comment type="catalytic activity">
    <reaction evidence="1">
        <text>S-ubiquitinyl-[E2 ubiquitin-conjugating enzyme]-L-cysteine + [acceptor protein]-L-lysine = [E2 ubiquitin-conjugating enzyme]-L-cysteine + N(6)-ubiquitinyl-[acceptor protein]-L-lysine.</text>
        <dbReference type="EC" id="2.3.2.27"/>
    </reaction>
</comment>
<dbReference type="PROSITE" id="PS50072">
    <property type="entry name" value="CSA_PPIASE_2"/>
    <property type="match status" value="1"/>
</dbReference>
<dbReference type="GO" id="GO:0003755">
    <property type="term" value="F:peptidyl-prolyl cis-trans isomerase activity"/>
    <property type="evidence" value="ECO:0007669"/>
    <property type="project" value="InterPro"/>
</dbReference>
<accession>A0A9J6FP37</accession>
<dbReference type="SMART" id="SM00504">
    <property type="entry name" value="Ubox"/>
    <property type="match status" value="1"/>
</dbReference>
<keyword evidence="17" id="KW-0007">Acetylation</keyword>
<dbReference type="FunFam" id="1.10.10.2420:FF:000001">
    <property type="entry name" value="Glutamine--tRNA ligase cytoplasmic"/>
    <property type="match status" value="1"/>
</dbReference>
<keyword evidence="15" id="KW-0832">Ubl conjugation</keyword>
<dbReference type="Gene3D" id="3.30.40.10">
    <property type="entry name" value="Zinc/RING finger domain, C3HC4 (zinc finger)"/>
    <property type="match status" value="1"/>
</dbReference>
<keyword evidence="20" id="KW-0508">mRNA splicing</keyword>
<comment type="function">
    <text evidence="23">Has a ubiquitin-protein ligase activity acting as an E3 ubiquitin protein ligase or as an ubiquitin-ubiquitin ligase promoting elongation of ubiquitin chains on substrates. By mediating 'Lys-48'-linked polyubiquitination of proteins could target them for proteasomal degradation. May also function as a chaperone, playing a role in transport to the cell membrane of BSG/Basigin for instance. Probable inactive PPIase with no peptidyl-prolyl cis-trans isomerase activity. As a component of the minor spliceosome, involved in the splicing of U12-type introns in pre-mRNAs.</text>
</comment>
<name>A0A9J6FP37_HAELO</name>
<feature type="compositionally biased region" description="Basic and acidic residues" evidence="28">
    <location>
        <begin position="121"/>
        <end position="130"/>
    </location>
</feature>
<keyword evidence="11" id="KW-0747">Spliceosome</keyword>
<keyword evidence="8" id="KW-0436">Ligase</keyword>
<dbReference type="FunFam" id="3.30.40.10:FF:000079">
    <property type="entry name" value="Peptidyl-prolyl cis-trans isomerase 2"/>
    <property type="match status" value="1"/>
</dbReference>
<keyword evidence="7" id="KW-1017">Isopeptide bond</keyword>
<keyword evidence="29" id="KW-0472">Membrane</keyword>
<evidence type="ECO:0000256" key="15">
    <source>
        <dbReference type="ARBA" id="ARBA00022843"/>
    </source>
</evidence>
<dbReference type="Pfam" id="PF00160">
    <property type="entry name" value="Pro_isomerase"/>
    <property type="match status" value="1"/>
</dbReference>
<dbReference type="Pfam" id="PF20974">
    <property type="entry name" value="tRNA-synt_1c_C2"/>
    <property type="match status" value="1"/>
</dbReference>
<feature type="transmembrane region" description="Helical" evidence="29">
    <location>
        <begin position="1418"/>
        <end position="1435"/>
    </location>
</feature>
<keyword evidence="10" id="KW-0808">Transferase</keyword>
<feature type="transmembrane region" description="Helical" evidence="29">
    <location>
        <begin position="1455"/>
        <end position="1471"/>
    </location>
</feature>
<dbReference type="GO" id="GO:0005681">
    <property type="term" value="C:spliceosomal complex"/>
    <property type="evidence" value="ECO:0007669"/>
    <property type="project" value="UniProtKB-KW"/>
</dbReference>